<organism evidence="2">
    <name type="scientific">Florenciella parvula</name>
    <dbReference type="NCBI Taxonomy" id="236787"/>
    <lineage>
        <taxon>Eukaryota</taxon>
        <taxon>Sar</taxon>
        <taxon>Stramenopiles</taxon>
        <taxon>Ochrophyta</taxon>
        <taxon>Dictyochophyceae</taxon>
        <taxon>Florenciellales</taxon>
        <taxon>Florenciella</taxon>
    </lineage>
</organism>
<accession>A0A7S2C7L8</accession>
<evidence type="ECO:0000256" key="1">
    <source>
        <dbReference type="SAM" id="SignalP"/>
    </source>
</evidence>
<dbReference type="SUPFAM" id="SSF52058">
    <property type="entry name" value="L domain-like"/>
    <property type="match status" value="1"/>
</dbReference>
<name>A0A7S2C7L8_9STRA</name>
<protein>
    <recommendedName>
        <fullName evidence="3">Leucine-rich repeat-containing N-terminal plant-type domain-containing protein</fullName>
    </recommendedName>
</protein>
<gene>
    <name evidence="2" type="ORF">FPAR1323_LOCUS9191</name>
</gene>
<keyword evidence="1" id="KW-0732">Signal</keyword>
<evidence type="ECO:0000313" key="2">
    <source>
        <dbReference type="EMBL" id="CAD9417943.1"/>
    </source>
</evidence>
<dbReference type="InterPro" id="IPR050994">
    <property type="entry name" value="At_inactive_RLKs"/>
</dbReference>
<feature type="signal peptide" evidence="1">
    <location>
        <begin position="1"/>
        <end position="17"/>
    </location>
</feature>
<dbReference type="Pfam" id="PF00560">
    <property type="entry name" value="LRR_1"/>
    <property type="match status" value="2"/>
</dbReference>
<feature type="chain" id="PRO_5031504338" description="Leucine-rich repeat-containing N-terminal plant-type domain-containing protein" evidence="1">
    <location>
        <begin position="18"/>
        <end position="191"/>
    </location>
</feature>
<dbReference type="AlphaFoldDB" id="A0A7S2C7L8"/>
<evidence type="ECO:0008006" key="3">
    <source>
        <dbReference type="Google" id="ProtNLM"/>
    </source>
</evidence>
<dbReference type="PANTHER" id="PTHR48010:SF58">
    <property type="entry name" value="RECEPTOR PROTEIN KINASE-LIKE PROTEIN ZAR1"/>
    <property type="match status" value="1"/>
</dbReference>
<sequence length="191" mass="21469">MTALLLLLTMQAPATQAKWLGQKPCKPDEKGYLLTLYQFMDGENWKVQWDISINSDPCINSWNGIVCNEHGAVTAILLPRNNLKGKMPQDMRLGRFEALQELDLSNNRIEGRLPGTLSYATKLRKLNVADNYMVGPLLDGLGSLPDLEYLDFSYNLFSGDVPDSYVDQRESGCVVIENGYKENFITRATSK</sequence>
<dbReference type="InterPro" id="IPR001611">
    <property type="entry name" value="Leu-rich_rpt"/>
</dbReference>
<proteinExistence type="predicted"/>
<dbReference type="InterPro" id="IPR032675">
    <property type="entry name" value="LRR_dom_sf"/>
</dbReference>
<dbReference type="EMBL" id="HBGT01017279">
    <property type="protein sequence ID" value="CAD9417943.1"/>
    <property type="molecule type" value="Transcribed_RNA"/>
</dbReference>
<dbReference type="PANTHER" id="PTHR48010">
    <property type="entry name" value="OS05G0588300 PROTEIN"/>
    <property type="match status" value="1"/>
</dbReference>
<dbReference type="Gene3D" id="3.80.10.10">
    <property type="entry name" value="Ribonuclease Inhibitor"/>
    <property type="match status" value="1"/>
</dbReference>
<reference evidence="2" key="1">
    <citation type="submission" date="2021-01" db="EMBL/GenBank/DDBJ databases">
        <authorList>
            <person name="Corre E."/>
            <person name="Pelletier E."/>
            <person name="Niang G."/>
            <person name="Scheremetjew M."/>
            <person name="Finn R."/>
            <person name="Kale V."/>
            <person name="Holt S."/>
            <person name="Cochrane G."/>
            <person name="Meng A."/>
            <person name="Brown T."/>
            <person name="Cohen L."/>
        </authorList>
    </citation>
    <scope>NUCLEOTIDE SEQUENCE</scope>
    <source>
        <strain evidence="2">RCC1693</strain>
    </source>
</reference>